<feature type="compositionally biased region" description="Polar residues" evidence="1">
    <location>
        <begin position="90"/>
        <end position="101"/>
    </location>
</feature>
<comment type="caution">
    <text evidence="2">The sequence shown here is derived from an EMBL/GenBank/DDBJ whole genome shotgun (WGS) entry which is preliminary data.</text>
</comment>
<dbReference type="Proteomes" id="UP001221898">
    <property type="component" value="Unassembled WGS sequence"/>
</dbReference>
<evidence type="ECO:0000256" key="1">
    <source>
        <dbReference type="SAM" id="MobiDB-lite"/>
    </source>
</evidence>
<dbReference type="EMBL" id="JAINUG010000094">
    <property type="protein sequence ID" value="KAJ8397949.1"/>
    <property type="molecule type" value="Genomic_DNA"/>
</dbReference>
<gene>
    <name evidence="2" type="ORF">AAFF_G00432960</name>
</gene>
<protein>
    <submittedName>
        <fullName evidence="2">Uncharacterized protein</fullName>
    </submittedName>
</protein>
<feature type="region of interest" description="Disordered" evidence="1">
    <location>
        <begin position="1"/>
        <end position="29"/>
    </location>
</feature>
<name>A0AAD7WJ47_9TELE</name>
<evidence type="ECO:0000313" key="2">
    <source>
        <dbReference type="EMBL" id="KAJ8397949.1"/>
    </source>
</evidence>
<organism evidence="2 3">
    <name type="scientific">Aldrovandia affinis</name>
    <dbReference type="NCBI Taxonomy" id="143900"/>
    <lineage>
        <taxon>Eukaryota</taxon>
        <taxon>Metazoa</taxon>
        <taxon>Chordata</taxon>
        <taxon>Craniata</taxon>
        <taxon>Vertebrata</taxon>
        <taxon>Euteleostomi</taxon>
        <taxon>Actinopterygii</taxon>
        <taxon>Neopterygii</taxon>
        <taxon>Teleostei</taxon>
        <taxon>Notacanthiformes</taxon>
        <taxon>Halosauridae</taxon>
        <taxon>Aldrovandia</taxon>
    </lineage>
</organism>
<feature type="region of interest" description="Disordered" evidence="1">
    <location>
        <begin position="44"/>
        <end position="109"/>
    </location>
</feature>
<sequence>MAEVSPTGGRTGMEAGWDEGHAQRGIARSSPPLSLSVAVFHAAGWLPRQRRHRSSPYGAFDPLTRRRSAGALTIASPGRGPQPRGAGVTPMSSRHSSSPNEGTEERKGV</sequence>
<dbReference type="AlphaFoldDB" id="A0AAD7WJ47"/>
<proteinExistence type="predicted"/>
<evidence type="ECO:0000313" key="3">
    <source>
        <dbReference type="Proteomes" id="UP001221898"/>
    </source>
</evidence>
<reference evidence="2" key="1">
    <citation type="journal article" date="2023" name="Science">
        <title>Genome structures resolve the early diversification of teleost fishes.</title>
        <authorList>
            <person name="Parey E."/>
            <person name="Louis A."/>
            <person name="Montfort J."/>
            <person name="Bouchez O."/>
            <person name="Roques C."/>
            <person name="Iampietro C."/>
            <person name="Lluch J."/>
            <person name="Castinel A."/>
            <person name="Donnadieu C."/>
            <person name="Desvignes T."/>
            <person name="Floi Bucao C."/>
            <person name="Jouanno E."/>
            <person name="Wen M."/>
            <person name="Mejri S."/>
            <person name="Dirks R."/>
            <person name="Jansen H."/>
            <person name="Henkel C."/>
            <person name="Chen W.J."/>
            <person name="Zahm M."/>
            <person name="Cabau C."/>
            <person name="Klopp C."/>
            <person name="Thompson A.W."/>
            <person name="Robinson-Rechavi M."/>
            <person name="Braasch I."/>
            <person name="Lecointre G."/>
            <person name="Bobe J."/>
            <person name="Postlethwait J.H."/>
            <person name="Berthelot C."/>
            <person name="Roest Crollius H."/>
            <person name="Guiguen Y."/>
        </authorList>
    </citation>
    <scope>NUCLEOTIDE SEQUENCE</scope>
    <source>
        <strain evidence="2">NC1722</strain>
    </source>
</reference>
<accession>A0AAD7WJ47</accession>
<keyword evidence="3" id="KW-1185">Reference proteome</keyword>